<dbReference type="PANTHER" id="PTHR46758">
    <property type="entry name" value="MYND DOMAIN-CONTAINING"/>
    <property type="match status" value="1"/>
</dbReference>
<dbReference type="SUPFAM" id="SSF56219">
    <property type="entry name" value="DNase I-like"/>
    <property type="match status" value="1"/>
</dbReference>
<dbReference type="PANTHER" id="PTHR46758:SF2">
    <property type="entry name" value="OJ1485_B09.11 PROTEIN"/>
    <property type="match status" value="1"/>
</dbReference>
<sequence length="861" mass="98701">MKNEKDLRARVALCARAAYLGHIDGIRELGHCLQDGYGIKRNISEGWRLLSQANARKLASNLSNDVKEGRETWKPLPHLVGPERKPDPVIRLCSHDGCGRPKTRRHEFRWCSVCRDVNDWSRACQALDWKLRHKMVCRPVLEGIELNGNVNEDDANRSLWDYISSLLRHWNKELIMMGDSNDVWCKEERLGSLFNPLGARLFNQFINSSGLVEVKLEGYSFTWSHPLASKMSKLDRFLVTEGMHSVFPSMTAICLDRHLSDHRPILLHEVYTDYGQTLFRFYLSWFQLDGFDDMVKQSWQSFSHSDSNDKILDHGNVSDTFLLKRMELMRQLHDLNQVASRDAPQKSKIKWAIEGDAKSKFFHGIINKNRSYLTIRGVFVDGIWCTDPVKVKDTFTDHFQTRFEQPSPNCFKLSSPFTKRLSPDQVVDMDNNVSRNEIRRAVWDCGDNKSLGPDGYSFAFFRKYWSLIGPDFCCAVEHFFEHGSFSKGCNSSFIALIPKVSDAKFVSDFRPISLIGCVYKRIILDGPFILNELLTWCKKSKKQAMFLKLISPRHPVKVKDTFTDHFQTRFEQPSPNCFKLSSPFTKRLSPDQVVDMDNNVSRNEIRRAVWDCGDNKSLGPDGYSFAFFRKYWSLIGPDFCCAVEHFFEHGSFSKGCNSSFIALIPKVSDAKFVSDFRPISLIGCVYKVKTLSIGGRLTLLKSMLGASPLYYMSIFKTPKGVLKEMEAIRIHSLKAKGFDFISHCKKRVGDDLSTRFWLDIWVSELPLSKRFPRLFILEEEKESVFLSSSGDRWICDLSGDGEYRVKESVFLSSSGDRWICDLSGDGEYRVKEDLSLLGFGWAELDIVFGLASVVSFHSASL</sequence>
<keyword evidence="4" id="KW-0808">Transferase</keyword>
<organism evidence="4">
    <name type="scientific">Tanacetum cinerariifolium</name>
    <name type="common">Dalmatian daisy</name>
    <name type="synonym">Chrysanthemum cinerariifolium</name>
    <dbReference type="NCBI Taxonomy" id="118510"/>
    <lineage>
        <taxon>Eukaryota</taxon>
        <taxon>Viridiplantae</taxon>
        <taxon>Streptophyta</taxon>
        <taxon>Embryophyta</taxon>
        <taxon>Tracheophyta</taxon>
        <taxon>Spermatophyta</taxon>
        <taxon>Magnoliopsida</taxon>
        <taxon>eudicotyledons</taxon>
        <taxon>Gunneridae</taxon>
        <taxon>Pentapetalae</taxon>
        <taxon>asterids</taxon>
        <taxon>campanulids</taxon>
        <taxon>Asterales</taxon>
        <taxon>Asteraceae</taxon>
        <taxon>Asteroideae</taxon>
        <taxon>Anthemideae</taxon>
        <taxon>Anthemidinae</taxon>
        <taxon>Tanacetum</taxon>
    </lineage>
</organism>
<dbReference type="InterPro" id="IPR044508">
    <property type="entry name" value="At5g50450/At1g67340-like"/>
</dbReference>
<evidence type="ECO:0000313" key="4">
    <source>
        <dbReference type="EMBL" id="GEU85050.1"/>
    </source>
</evidence>
<gene>
    <name evidence="4" type="ORF">Tci_057028</name>
</gene>
<evidence type="ECO:0000256" key="1">
    <source>
        <dbReference type="ARBA" id="ARBA00022723"/>
    </source>
</evidence>
<protein>
    <submittedName>
        <fullName evidence="4">RNA-directed DNA polymerase, eukaryota</fullName>
    </submittedName>
</protein>
<name>A0A6L2NG91_TANCI</name>
<evidence type="ECO:0000256" key="2">
    <source>
        <dbReference type="ARBA" id="ARBA00022771"/>
    </source>
</evidence>
<keyword evidence="4" id="KW-0548">Nucleotidyltransferase</keyword>
<comment type="caution">
    <text evidence="4">The sequence shown here is derived from an EMBL/GenBank/DDBJ whole genome shotgun (WGS) entry which is preliminary data.</text>
</comment>
<dbReference type="FunFam" id="6.10.140.2220:FF:000033">
    <property type="entry name" value="Predicted protein"/>
    <property type="match status" value="1"/>
</dbReference>
<dbReference type="SUPFAM" id="SSF144232">
    <property type="entry name" value="HIT/MYND zinc finger-like"/>
    <property type="match status" value="1"/>
</dbReference>
<keyword evidence="2" id="KW-0863">Zinc-finger</keyword>
<dbReference type="InterPro" id="IPR036691">
    <property type="entry name" value="Endo/exonu/phosph_ase_sf"/>
</dbReference>
<dbReference type="GO" id="GO:0008270">
    <property type="term" value="F:zinc ion binding"/>
    <property type="evidence" value="ECO:0007669"/>
    <property type="project" value="UniProtKB-KW"/>
</dbReference>
<dbReference type="AlphaFoldDB" id="A0A6L2NG91"/>
<dbReference type="EMBL" id="BKCJ010009026">
    <property type="protein sequence ID" value="GEU85050.1"/>
    <property type="molecule type" value="Genomic_DNA"/>
</dbReference>
<dbReference type="Gene3D" id="6.10.140.2220">
    <property type="match status" value="1"/>
</dbReference>
<proteinExistence type="predicted"/>
<dbReference type="GO" id="GO:0003964">
    <property type="term" value="F:RNA-directed DNA polymerase activity"/>
    <property type="evidence" value="ECO:0007669"/>
    <property type="project" value="UniProtKB-KW"/>
</dbReference>
<keyword evidence="3" id="KW-0862">Zinc</keyword>
<accession>A0A6L2NG91</accession>
<evidence type="ECO:0000256" key="3">
    <source>
        <dbReference type="ARBA" id="ARBA00022833"/>
    </source>
</evidence>
<keyword evidence="1" id="KW-0479">Metal-binding</keyword>
<reference evidence="4" key="1">
    <citation type="journal article" date="2019" name="Sci. Rep.">
        <title>Draft genome of Tanacetum cinerariifolium, the natural source of mosquito coil.</title>
        <authorList>
            <person name="Yamashiro T."/>
            <person name="Shiraishi A."/>
            <person name="Satake H."/>
            <person name="Nakayama K."/>
        </authorList>
    </citation>
    <scope>NUCLEOTIDE SEQUENCE</scope>
</reference>
<dbReference type="Gene3D" id="3.60.10.10">
    <property type="entry name" value="Endonuclease/exonuclease/phosphatase"/>
    <property type="match status" value="1"/>
</dbReference>
<keyword evidence="4" id="KW-0695">RNA-directed DNA polymerase</keyword>